<evidence type="ECO:0000313" key="2">
    <source>
        <dbReference type="EMBL" id="GAV08195.1"/>
    </source>
</evidence>
<feature type="compositionally biased region" description="Polar residues" evidence="1">
    <location>
        <begin position="64"/>
        <end position="89"/>
    </location>
</feature>
<gene>
    <name evidence="2" type="primary">RvY_17924</name>
    <name evidence="2" type="synonym">RvY_17924.1</name>
    <name evidence="2" type="ORF">RvY_17924-1</name>
</gene>
<dbReference type="Proteomes" id="UP000186922">
    <property type="component" value="Unassembled WGS sequence"/>
</dbReference>
<keyword evidence="3" id="KW-1185">Reference proteome</keyword>
<comment type="caution">
    <text evidence="2">The sequence shown here is derived from an EMBL/GenBank/DDBJ whole genome shotgun (WGS) entry which is preliminary data.</text>
</comment>
<feature type="region of interest" description="Disordered" evidence="1">
    <location>
        <begin position="1"/>
        <end position="124"/>
    </location>
</feature>
<name>A0A1D1W3X6_RAMVA</name>
<organism evidence="2 3">
    <name type="scientific">Ramazzottius varieornatus</name>
    <name type="common">Water bear</name>
    <name type="synonym">Tardigrade</name>
    <dbReference type="NCBI Taxonomy" id="947166"/>
    <lineage>
        <taxon>Eukaryota</taxon>
        <taxon>Metazoa</taxon>
        <taxon>Ecdysozoa</taxon>
        <taxon>Tardigrada</taxon>
        <taxon>Eutardigrada</taxon>
        <taxon>Parachela</taxon>
        <taxon>Hypsibioidea</taxon>
        <taxon>Ramazzottiidae</taxon>
        <taxon>Ramazzottius</taxon>
    </lineage>
</organism>
<dbReference type="AlphaFoldDB" id="A0A1D1W3X6"/>
<sequence length="370" mass="42087">MENQSVSTGPSDEPVVVSSNPSSTGQKGRPRTPTYSSAQFSDPMLNNAASTSSHTSFSHNVSSQHGVNVLPNTSQNGSTKPSTQANPQYPHQKLDDVSSNLSHVSSSQSMRSQTASKHKHARDCQSSLFMNELEREKEAARFRAQQASEEPQPKPKLLKPKRDTVIPMMIPSSSVAPEMYIMRKPNAWMRRKFAHPHRRVSPTSGRIVDYPAKAVSSVNEVARYVEYNKVQDPMLNHAAYIEAHRARVHKIVRNRRGAVDTGPPQTMGKYVSKWKVKQRWQQTNIMRDNFWLFETLLRSRTAYDHQADQKKHLEHKIAMEKRLRDAKIYLRTYKGYRNVKVGHRLVKTVTVVKYNGLQGPDVRTSADPRY</sequence>
<reference evidence="2 3" key="1">
    <citation type="journal article" date="2016" name="Nat. Commun.">
        <title>Extremotolerant tardigrade genome and improved radiotolerance of human cultured cells by tardigrade-unique protein.</title>
        <authorList>
            <person name="Hashimoto T."/>
            <person name="Horikawa D.D."/>
            <person name="Saito Y."/>
            <person name="Kuwahara H."/>
            <person name="Kozuka-Hata H."/>
            <person name="Shin-I T."/>
            <person name="Minakuchi Y."/>
            <person name="Ohishi K."/>
            <person name="Motoyama A."/>
            <person name="Aizu T."/>
            <person name="Enomoto A."/>
            <person name="Kondo K."/>
            <person name="Tanaka S."/>
            <person name="Hara Y."/>
            <person name="Koshikawa S."/>
            <person name="Sagara H."/>
            <person name="Miura T."/>
            <person name="Yokobori S."/>
            <person name="Miyagawa K."/>
            <person name="Suzuki Y."/>
            <person name="Kubo T."/>
            <person name="Oyama M."/>
            <person name="Kohara Y."/>
            <person name="Fujiyama A."/>
            <person name="Arakawa K."/>
            <person name="Katayama T."/>
            <person name="Toyoda A."/>
            <person name="Kunieda T."/>
        </authorList>
    </citation>
    <scope>NUCLEOTIDE SEQUENCE [LARGE SCALE GENOMIC DNA]</scope>
    <source>
        <strain evidence="2 3">YOKOZUNA-1</strain>
    </source>
</reference>
<feature type="compositionally biased region" description="Polar residues" evidence="1">
    <location>
        <begin position="1"/>
        <end position="10"/>
    </location>
</feature>
<dbReference type="EMBL" id="BDGG01000017">
    <property type="protein sequence ID" value="GAV08195.1"/>
    <property type="molecule type" value="Genomic_DNA"/>
</dbReference>
<dbReference type="OrthoDB" id="10243487at2759"/>
<proteinExistence type="predicted"/>
<evidence type="ECO:0000313" key="3">
    <source>
        <dbReference type="Proteomes" id="UP000186922"/>
    </source>
</evidence>
<feature type="compositionally biased region" description="Low complexity" evidence="1">
    <location>
        <begin position="98"/>
        <end position="115"/>
    </location>
</feature>
<protein>
    <submittedName>
        <fullName evidence="2">Uncharacterized protein</fullName>
    </submittedName>
</protein>
<feature type="region of interest" description="Disordered" evidence="1">
    <location>
        <begin position="136"/>
        <end position="159"/>
    </location>
</feature>
<feature type="compositionally biased region" description="Polar residues" evidence="1">
    <location>
        <begin position="17"/>
        <end position="26"/>
    </location>
</feature>
<evidence type="ECO:0000256" key="1">
    <source>
        <dbReference type="SAM" id="MobiDB-lite"/>
    </source>
</evidence>
<accession>A0A1D1W3X6</accession>
<feature type="compositionally biased region" description="Low complexity" evidence="1">
    <location>
        <begin position="47"/>
        <end position="63"/>
    </location>
</feature>